<proteinExistence type="predicted"/>
<dbReference type="RefSeq" id="WP_133804599.1">
    <property type="nucleotide sequence ID" value="NZ_SNWQ01000024.1"/>
</dbReference>
<dbReference type="Gene3D" id="3.20.20.80">
    <property type="entry name" value="Glycosidases"/>
    <property type="match status" value="1"/>
</dbReference>
<keyword evidence="3" id="KW-1185">Reference proteome</keyword>
<organism evidence="2 3">
    <name type="scientific">Kribbella caucasensis</name>
    <dbReference type="NCBI Taxonomy" id="2512215"/>
    <lineage>
        <taxon>Bacteria</taxon>
        <taxon>Bacillati</taxon>
        <taxon>Actinomycetota</taxon>
        <taxon>Actinomycetes</taxon>
        <taxon>Propionibacteriales</taxon>
        <taxon>Kribbellaceae</taxon>
        <taxon>Kribbella</taxon>
    </lineage>
</organism>
<reference evidence="2 3" key="1">
    <citation type="submission" date="2019-03" db="EMBL/GenBank/DDBJ databases">
        <title>Genomic Encyclopedia of Type Strains, Phase III (KMG-III): the genomes of soil and plant-associated and newly described type strains.</title>
        <authorList>
            <person name="Whitman W."/>
        </authorList>
    </citation>
    <scope>NUCLEOTIDE SEQUENCE [LARGE SCALE GENOMIC DNA]</scope>
    <source>
        <strain evidence="2 3">VKM Ac-2527</strain>
    </source>
</reference>
<keyword evidence="1" id="KW-0732">Signal</keyword>
<dbReference type="OrthoDB" id="9800974at2"/>
<dbReference type="Proteomes" id="UP000295388">
    <property type="component" value="Unassembled WGS sequence"/>
</dbReference>
<comment type="caution">
    <text evidence="2">The sequence shown here is derived from an EMBL/GenBank/DDBJ whole genome shotgun (WGS) entry which is preliminary data.</text>
</comment>
<dbReference type="InterPro" id="IPR017853">
    <property type="entry name" value="GH"/>
</dbReference>
<protein>
    <recommendedName>
        <fullName evidence="4">F5/8 type C domain-containing protein</fullName>
    </recommendedName>
</protein>
<evidence type="ECO:0000313" key="2">
    <source>
        <dbReference type="EMBL" id="TDO35129.1"/>
    </source>
</evidence>
<feature type="chain" id="PRO_5039078463" description="F5/8 type C domain-containing protein" evidence="1">
    <location>
        <begin position="26"/>
        <end position="970"/>
    </location>
</feature>
<evidence type="ECO:0008006" key="4">
    <source>
        <dbReference type="Google" id="ProtNLM"/>
    </source>
</evidence>
<feature type="signal peptide" evidence="1">
    <location>
        <begin position="1"/>
        <end position="25"/>
    </location>
</feature>
<dbReference type="SUPFAM" id="SSF51445">
    <property type="entry name" value="(Trans)glycosidases"/>
    <property type="match status" value="1"/>
</dbReference>
<dbReference type="EMBL" id="SNWQ01000024">
    <property type="protein sequence ID" value="TDO35129.1"/>
    <property type="molecule type" value="Genomic_DNA"/>
</dbReference>
<accession>A0A4R6JGN7</accession>
<gene>
    <name evidence="2" type="ORF">EV643_12415</name>
</gene>
<sequence>MTSLRTHILRALVAALILMVSVQIAAPTEVEAETGTPIGTGSYVYDQAPNGGASPDRANTGLVALSEGALTDGSTGTGAQWIGDGQLKYKQVSIVFDLHRDYPLARLTLISNAPNRYYGIASFSVRVRPEADPDFTAVHAQAWYGTAVPLPQGTALNHSVTVELGNRSARFVIVTIARLHEYQHLPLNEISLIHGSGDAGVDPAPPLSATELIAQTTKPVKQIPRDGMVDVGNYYAGVAPDDGVPDKTGGLIGFQYGALFDRRLSDGAGWRGHATAPKNVTVVFDLLRDQPLERITIFSKAPNQFWAFDEVAVTYRPESSATYRVAGRAVRARTDLDYRLDIPMGNKTARFVRVELTRNNQYLHIPLSEVEFAIGGGPVGPDPAPPATVDGMREELRRYTRLADEYGQYLYQDWPGKVTSDAQLRDESRQEAERLADVAPDTVRYDRYGGLRALGNHRATGFFRLQKINGRWWFVTPDGHPFFLKGVDSMSDEEWGYGTVYQNPDGSRRDVFDALPDSSRYAGAYAVTERGHVVSFVKSNLMRKYGADYKDAWRDITYRRMLDWSFNAQSKWARDPNIVMPHIDQLTAPSDVVRVLWGIDPFDPEFAAKLDRHFDIRSRNRDPWLIGYFFDNERGWDREVVAEVLRRDSSLPAKRAFVSYLSDAYDGDLTRVNDLLGTNANSFEALAGIAVEIARVPDSDIRNFITEASKAYYSEIQRAIRKQDPHHLFLGSALVPNWRSSVEWIVGGRDHLDAISLDVYTDDASYLTGYEQYDKPVLNLEYSFNTSDRGLRAINAAARAGTVAERGAKYQAFVEAQAASPVFVGSGWFVYYDQAVTGRPGDGESYNFGLLNQQDQPYTEMTDVMRDANLTLELVHHDGTADLTAEVVADSITRLAPVDEQAPRLRLPRLPRQYRLTVVSTDHPDVIAPDGAVTLPPQTTVVTLVLKVTRTAGDTSALTRPLQVRVPAGS</sequence>
<evidence type="ECO:0000256" key="1">
    <source>
        <dbReference type="SAM" id="SignalP"/>
    </source>
</evidence>
<dbReference type="AlphaFoldDB" id="A0A4R6JGN7"/>
<name>A0A4R6JGN7_9ACTN</name>
<evidence type="ECO:0000313" key="3">
    <source>
        <dbReference type="Proteomes" id="UP000295388"/>
    </source>
</evidence>